<evidence type="ECO:0000313" key="3">
    <source>
        <dbReference type="Proteomes" id="UP000285575"/>
    </source>
</evidence>
<dbReference type="RefSeq" id="WP_128230793.1">
    <property type="nucleotide sequence ID" value="NZ_SACR01000008.1"/>
</dbReference>
<comment type="caution">
    <text evidence="2">The sequence shown here is derived from an EMBL/GenBank/DDBJ whole genome shotgun (WGS) entry which is preliminary data.</text>
</comment>
<name>A0A437R8F6_9BURK</name>
<gene>
    <name evidence="2" type="ORF">EOE66_21430</name>
</gene>
<evidence type="ECO:0000256" key="1">
    <source>
        <dbReference type="SAM" id="MobiDB-lite"/>
    </source>
</evidence>
<dbReference type="OrthoDB" id="9110886at2"/>
<reference evidence="2 3" key="1">
    <citation type="submission" date="2019-01" db="EMBL/GenBank/DDBJ databases">
        <authorList>
            <person name="Chen W.-M."/>
        </authorList>
    </citation>
    <scope>NUCLEOTIDE SEQUENCE [LARGE SCALE GENOMIC DNA]</scope>
    <source>
        <strain evidence="2 3">KYPY4</strain>
    </source>
</reference>
<proteinExistence type="predicted"/>
<sequence>MTAAFASVGRAVWLCQVFEASLAPIYEFFKMNVQPGYFQKTGGYVAGGAYKNPLKNIVKELSARGNIDPTVESRLEKYIEDRHLLVHRWFIQNGWPKDESVEAWKALESHATAVGDEAQDLMHYFTGYIVKHAEPGRAQANPDEYSARISSLFREPPQE</sequence>
<dbReference type="Proteomes" id="UP000285575">
    <property type="component" value="Unassembled WGS sequence"/>
</dbReference>
<dbReference type="AlphaFoldDB" id="A0A437R8F6"/>
<keyword evidence="3" id="KW-1185">Reference proteome</keyword>
<accession>A0A437R8F6</accession>
<organism evidence="2 3">
    <name type="scientific">Rubrivivax rivuli</name>
    <dbReference type="NCBI Taxonomy" id="1862385"/>
    <lineage>
        <taxon>Bacteria</taxon>
        <taxon>Pseudomonadati</taxon>
        <taxon>Pseudomonadota</taxon>
        <taxon>Betaproteobacteria</taxon>
        <taxon>Burkholderiales</taxon>
        <taxon>Sphaerotilaceae</taxon>
        <taxon>Rubrivivax</taxon>
    </lineage>
</organism>
<evidence type="ECO:0000313" key="2">
    <source>
        <dbReference type="EMBL" id="RVU43060.1"/>
    </source>
</evidence>
<feature type="region of interest" description="Disordered" evidence="1">
    <location>
        <begin position="139"/>
        <end position="159"/>
    </location>
</feature>
<dbReference type="EMBL" id="SACR01000008">
    <property type="protein sequence ID" value="RVU43060.1"/>
    <property type="molecule type" value="Genomic_DNA"/>
</dbReference>
<protein>
    <submittedName>
        <fullName evidence="2">Uncharacterized protein</fullName>
    </submittedName>
</protein>